<evidence type="ECO:0000256" key="6">
    <source>
        <dbReference type="ARBA" id="ARBA00022989"/>
    </source>
</evidence>
<dbReference type="GO" id="GO:0010041">
    <property type="term" value="P:response to iron(III) ion"/>
    <property type="evidence" value="ECO:0007669"/>
    <property type="project" value="TreeGrafter"/>
</dbReference>
<organism evidence="10">
    <name type="scientific">marine sediment metagenome</name>
    <dbReference type="NCBI Taxonomy" id="412755"/>
    <lineage>
        <taxon>unclassified sequences</taxon>
        <taxon>metagenomes</taxon>
        <taxon>ecological metagenomes</taxon>
    </lineage>
</organism>
<keyword evidence="6 8" id="KW-1133">Transmembrane helix</keyword>
<dbReference type="EMBL" id="BARS01034572">
    <property type="protein sequence ID" value="GAG23778.1"/>
    <property type="molecule type" value="Genomic_DNA"/>
</dbReference>
<dbReference type="Pfam" id="PF13231">
    <property type="entry name" value="PMT_2"/>
    <property type="match status" value="1"/>
</dbReference>
<evidence type="ECO:0000256" key="2">
    <source>
        <dbReference type="ARBA" id="ARBA00022475"/>
    </source>
</evidence>
<evidence type="ECO:0000256" key="4">
    <source>
        <dbReference type="ARBA" id="ARBA00022679"/>
    </source>
</evidence>
<evidence type="ECO:0000256" key="7">
    <source>
        <dbReference type="ARBA" id="ARBA00023136"/>
    </source>
</evidence>
<feature type="non-terminal residue" evidence="10">
    <location>
        <position position="259"/>
    </location>
</feature>
<accession>X0WGX5</accession>
<dbReference type="InterPro" id="IPR038731">
    <property type="entry name" value="RgtA/B/C-like"/>
</dbReference>
<feature type="transmembrane region" description="Helical" evidence="8">
    <location>
        <begin position="60"/>
        <end position="76"/>
    </location>
</feature>
<feature type="non-terminal residue" evidence="10">
    <location>
        <position position="1"/>
    </location>
</feature>
<proteinExistence type="predicted"/>
<keyword evidence="4" id="KW-0808">Transferase</keyword>
<evidence type="ECO:0000256" key="8">
    <source>
        <dbReference type="SAM" id="Phobius"/>
    </source>
</evidence>
<dbReference type="GO" id="GO:0008610">
    <property type="term" value="P:lipid biosynthetic process"/>
    <property type="evidence" value="ECO:0007669"/>
    <property type="project" value="UniProtKB-ARBA"/>
</dbReference>
<feature type="transmembrane region" description="Helical" evidence="8">
    <location>
        <begin position="160"/>
        <end position="179"/>
    </location>
</feature>
<reference evidence="10" key="1">
    <citation type="journal article" date="2014" name="Front. Microbiol.">
        <title>High frequency of phylogenetically diverse reductive dehalogenase-homologous genes in deep subseafloor sedimentary metagenomes.</title>
        <authorList>
            <person name="Kawai M."/>
            <person name="Futagami T."/>
            <person name="Toyoda A."/>
            <person name="Takaki Y."/>
            <person name="Nishi S."/>
            <person name="Hori S."/>
            <person name="Arai W."/>
            <person name="Tsubouchi T."/>
            <person name="Morono Y."/>
            <person name="Uchiyama I."/>
            <person name="Ito T."/>
            <person name="Fujiyama A."/>
            <person name="Inagaki F."/>
            <person name="Takami H."/>
        </authorList>
    </citation>
    <scope>NUCLEOTIDE SEQUENCE</scope>
    <source>
        <strain evidence="10">Expedition CK06-06</strain>
    </source>
</reference>
<dbReference type="PANTHER" id="PTHR33908:SF3">
    <property type="entry name" value="UNDECAPRENYL PHOSPHATE-ALPHA-4-AMINO-4-DEOXY-L-ARABINOSE ARABINOSYL TRANSFERASE"/>
    <property type="match status" value="1"/>
</dbReference>
<gene>
    <name evidence="10" type="ORF">S01H1_53390</name>
</gene>
<evidence type="ECO:0000256" key="3">
    <source>
        <dbReference type="ARBA" id="ARBA00022676"/>
    </source>
</evidence>
<comment type="subcellular location">
    <subcellularLocation>
        <location evidence="1">Cell membrane</location>
        <topology evidence="1">Multi-pass membrane protein</topology>
    </subcellularLocation>
</comment>
<dbReference type="PANTHER" id="PTHR33908">
    <property type="entry name" value="MANNOSYLTRANSFERASE YKCB-RELATED"/>
    <property type="match status" value="1"/>
</dbReference>
<evidence type="ECO:0000313" key="10">
    <source>
        <dbReference type="EMBL" id="GAG23778.1"/>
    </source>
</evidence>
<feature type="transmembrane region" description="Helical" evidence="8">
    <location>
        <begin position="132"/>
        <end position="148"/>
    </location>
</feature>
<name>X0WGX5_9ZZZZ</name>
<keyword evidence="2" id="KW-1003">Cell membrane</keyword>
<dbReference type="AlphaFoldDB" id="X0WGX5"/>
<protein>
    <recommendedName>
        <fullName evidence="9">Glycosyltransferase RgtA/B/C/D-like domain-containing protein</fullName>
    </recommendedName>
</protein>
<feature type="transmembrane region" description="Helical" evidence="8">
    <location>
        <begin position="110"/>
        <end position="126"/>
    </location>
</feature>
<comment type="caution">
    <text evidence="10">The sequence shown here is derived from an EMBL/GenBank/DDBJ whole genome shotgun (WGS) entry which is preliminary data.</text>
</comment>
<feature type="domain" description="Glycosyltransferase RgtA/B/C/D-like" evidence="9">
    <location>
        <begin position="14"/>
        <end position="174"/>
    </location>
</feature>
<evidence type="ECO:0000259" key="9">
    <source>
        <dbReference type="Pfam" id="PF13231"/>
    </source>
</evidence>
<keyword evidence="3" id="KW-0328">Glycosyltransferase</keyword>
<dbReference type="InterPro" id="IPR050297">
    <property type="entry name" value="LipidA_mod_glycosyltrf_83"/>
</dbReference>
<feature type="transmembrane region" description="Helical" evidence="8">
    <location>
        <begin position="235"/>
        <end position="255"/>
    </location>
</feature>
<dbReference type="GO" id="GO:0016763">
    <property type="term" value="F:pentosyltransferase activity"/>
    <property type="evidence" value="ECO:0007669"/>
    <property type="project" value="TreeGrafter"/>
</dbReference>
<feature type="transmembrane region" description="Helical" evidence="8">
    <location>
        <begin position="82"/>
        <end position="103"/>
    </location>
</feature>
<sequence>ERPVFFAANNGREPFFVYLVALSVTILGRSPGAIRIVAALLGTLTIPATYLMAKAMFNRRIGLLAAAITGLTLWHVNLSRIGFRAVAMPLLVALALWQLWLGLKDGNRRHFLAGGLLYGLTFYAYLAARFTIVALGVFALYLILVGSWKLEVGGWRHGALTFVLAALVVLAPLMVYVATHGDAFLGRVGQVSIFNPAINEGDFWGTLLRHAGKTLLMFTNRGDFIPRHNVPFRPVFDPVLSAFFLLGLILCFIRFRQRA</sequence>
<keyword evidence="7 8" id="KW-0472">Membrane</keyword>
<evidence type="ECO:0000256" key="1">
    <source>
        <dbReference type="ARBA" id="ARBA00004651"/>
    </source>
</evidence>
<evidence type="ECO:0000256" key="5">
    <source>
        <dbReference type="ARBA" id="ARBA00022692"/>
    </source>
</evidence>
<keyword evidence="5 8" id="KW-0812">Transmembrane</keyword>
<dbReference type="GO" id="GO:0005886">
    <property type="term" value="C:plasma membrane"/>
    <property type="evidence" value="ECO:0007669"/>
    <property type="project" value="UniProtKB-SubCell"/>
</dbReference>